<dbReference type="EMBL" id="JAPQKH010000004">
    <property type="protein sequence ID" value="KAJ5100972.1"/>
    <property type="molecule type" value="Genomic_DNA"/>
</dbReference>
<organism evidence="2 3">
    <name type="scientific">Penicillium angulare</name>
    <dbReference type="NCBI Taxonomy" id="116970"/>
    <lineage>
        <taxon>Eukaryota</taxon>
        <taxon>Fungi</taxon>
        <taxon>Dikarya</taxon>
        <taxon>Ascomycota</taxon>
        <taxon>Pezizomycotina</taxon>
        <taxon>Eurotiomycetes</taxon>
        <taxon>Eurotiomycetidae</taxon>
        <taxon>Eurotiales</taxon>
        <taxon>Aspergillaceae</taxon>
        <taxon>Penicillium</taxon>
    </lineage>
</organism>
<evidence type="ECO:0000313" key="3">
    <source>
        <dbReference type="Proteomes" id="UP001149165"/>
    </source>
</evidence>
<dbReference type="SUPFAM" id="SSF55811">
    <property type="entry name" value="Nudix"/>
    <property type="match status" value="1"/>
</dbReference>
<proteinExistence type="predicted"/>
<feature type="domain" description="Nudix hydrolase" evidence="1">
    <location>
        <begin position="25"/>
        <end position="192"/>
    </location>
</feature>
<sequence length="223" mass="26155">MPFTIVSIEDIDTPLVKLRQRNRDVKRFSAGAILFGFRPEDPSLPYILLCQRALIGTDDNGYPKKNSWPNTWECPGGGFELQDRTLLHTMMREVYEEVGLEGWCVATRIYRTTFLHKGVPMAKYISIMSFRDKFQCQRLWSNEIQEPSGLDEKPIHLRADEHLDYCWVTEEQVQNSLPYDSNNKEQKKLVILDNNKQIFLDFFQSLKSCKLNMEHRLPELPPR</sequence>
<dbReference type="PROSITE" id="PS51462">
    <property type="entry name" value="NUDIX"/>
    <property type="match status" value="1"/>
</dbReference>
<dbReference type="InterPro" id="IPR000086">
    <property type="entry name" value="NUDIX_hydrolase_dom"/>
</dbReference>
<dbReference type="InterPro" id="IPR015797">
    <property type="entry name" value="NUDIX_hydrolase-like_dom_sf"/>
</dbReference>
<dbReference type="AlphaFoldDB" id="A0A9W9FJA2"/>
<dbReference type="Gene3D" id="3.90.79.10">
    <property type="entry name" value="Nucleoside Triphosphate Pyrophosphohydrolase"/>
    <property type="match status" value="1"/>
</dbReference>
<evidence type="ECO:0000313" key="2">
    <source>
        <dbReference type="EMBL" id="KAJ5100972.1"/>
    </source>
</evidence>
<protein>
    <recommendedName>
        <fullName evidence="1">Nudix hydrolase domain-containing protein</fullName>
    </recommendedName>
</protein>
<evidence type="ECO:0000259" key="1">
    <source>
        <dbReference type="PROSITE" id="PS51462"/>
    </source>
</evidence>
<name>A0A9W9FJA2_9EURO</name>
<accession>A0A9W9FJA2</accession>
<comment type="caution">
    <text evidence="2">The sequence shown here is derived from an EMBL/GenBank/DDBJ whole genome shotgun (WGS) entry which is preliminary data.</text>
</comment>
<reference evidence="2" key="2">
    <citation type="journal article" date="2023" name="IMA Fungus">
        <title>Comparative genomic study of the Penicillium genus elucidates a diverse pangenome and 15 lateral gene transfer events.</title>
        <authorList>
            <person name="Petersen C."/>
            <person name="Sorensen T."/>
            <person name="Nielsen M.R."/>
            <person name="Sondergaard T.E."/>
            <person name="Sorensen J.L."/>
            <person name="Fitzpatrick D.A."/>
            <person name="Frisvad J.C."/>
            <person name="Nielsen K.L."/>
        </authorList>
    </citation>
    <scope>NUCLEOTIDE SEQUENCE</scope>
    <source>
        <strain evidence="2">IBT 30069</strain>
    </source>
</reference>
<gene>
    <name evidence="2" type="ORF">N7456_007024</name>
</gene>
<keyword evidence="3" id="KW-1185">Reference proteome</keyword>
<dbReference type="Proteomes" id="UP001149165">
    <property type="component" value="Unassembled WGS sequence"/>
</dbReference>
<dbReference type="OrthoDB" id="276276at2759"/>
<reference evidence="2" key="1">
    <citation type="submission" date="2022-11" db="EMBL/GenBank/DDBJ databases">
        <authorList>
            <person name="Petersen C."/>
        </authorList>
    </citation>
    <scope>NUCLEOTIDE SEQUENCE</scope>
    <source>
        <strain evidence="2">IBT 30069</strain>
    </source>
</reference>
<dbReference type="Pfam" id="PF00293">
    <property type="entry name" value="NUDIX"/>
    <property type="match status" value="1"/>
</dbReference>